<comment type="caution">
    <text evidence="1">The sequence shown here is derived from an EMBL/GenBank/DDBJ whole genome shotgun (WGS) entry which is preliminary data.</text>
</comment>
<dbReference type="OrthoDB" id="9951511at2"/>
<dbReference type="AlphaFoldDB" id="A0A3M9XQG2"/>
<dbReference type="EMBL" id="QWDD01000001">
    <property type="protein sequence ID" value="RNJ50274.1"/>
    <property type="molecule type" value="Genomic_DNA"/>
</dbReference>
<dbReference type="RefSeq" id="WP_123176220.1">
    <property type="nucleotide sequence ID" value="NZ_QWDD01000001.1"/>
</dbReference>
<evidence type="ECO:0000313" key="1">
    <source>
        <dbReference type="EMBL" id="RNJ50274.1"/>
    </source>
</evidence>
<organism evidence="1 2">
    <name type="scientific">Methylocystis hirsuta</name>
    <dbReference type="NCBI Taxonomy" id="369798"/>
    <lineage>
        <taxon>Bacteria</taxon>
        <taxon>Pseudomonadati</taxon>
        <taxon>Pseudomonadota</taxon>
        <taxon>Alphaproteobacteria</taxon>
        <taxon>Hyphomicrobiales</taxon>
        <taxon>Methylocystaceae</taxon>
        <taxon>Methylocystis</taxon>
    </lineage>
</organism>
<gene>
    <name evidence="1" type="ORF">D1O30_12375</name>
</gene>
<evidence type="ECO:0000313" key="2">
    <source>
        <dbReference type="Proteomes" id="UP000268623"/>
    </source>
</evidence>
<accession>A0A3M9XQG2</accession>
<protein>
    <submittedName>
        <fullName evidence="1">Uncharacterized protein</fullName>
    </submittedName>
</protein>
<proteinExistence type="predicted"/>
<keyword evidence="2" id="KW-1185">Reference proteome</keyword>
<dbReference type="Proteomes" id="UP000268623">
    <property type="component" value="Unassembled WGS sequence"/>
</dbReference>
<sequence>MSIAETSKAQQEFIDALYRVSGLVDAIFAISETNACALIAEGALSGVQKSLEREVDALLEAAAGGKIVAL</sequence>
<reference evidence="1 2" key="1">
    <citation type="submission" date="2018-08" db="EMBL/GenBank/DDBJ databases">
        <title>Genome sequence of Methylocystis hirsuta CSC1, a methanotroph able to accumulate PHAs.</title>
        <authorList>
            <person name="Bordel S."/>
            <person name="Rodriguez E."/>
            <person name="Gancedo J."/>
            <person name="Munoz R."/>
        </authorList>
    </citation>
    <scope>NUCLEOTIDE SEQUENCE [LARGE SCALE GENOMIC DNA]</scope>
    <source>
        <strain evidence="1 2">CSC1</strain>
    </source>
</reference>
<name>A0A3M9XQG2_9HYPH</name>